<evidence type="ECO:0000256" key="9">
    <source>
        <dbReference type="ARBA" id="ARBA00022763"/>
    </source>
</evidence>
<dbReference type="InterPro" id="IPR015943">
    <property type="entry name" value="WD40/YVTN_repeat-like_dom_sf"/>
</dbReference>
<evidence type="ECO:0000256" key="7">
    <source>
        <dbReference type="ARBA" id="ARBA00022679"/>
    </source>
</evidence>
<dbReference type="GO" id="GO:0061630">
    <property type="term" value="F:ubiquitin protein ligase activity"/>
    <property type="evidence" value="ECO:0007669"/>
    <property type="project" value="UniProtKB-EC"/>
</dbReference>
<keyword evidence="12" id="KW-0539">Nucleus</keyword>
<comment type="pathway">
    <text evidence="3">Protein modification; protein ubiquitination.</text>
</comment>
<dbReference type="PROSITE" id="PS50089">
    <property type="entry name" value="ZF_RING_2"/>
    <property type="match status" value="1"/>
</dbReference>
<keyword evidence="11" id="KW-0234">DNA repair</keyword>
<dbReference type="GO" id="GO:0016567">
    <property type="term" value="P:protein ubiquitination"/>
    <property type="evidence" value="ECO:0007669"/>
    <property type="project" value="InterPro"/>
</dbReference>
<accession>A0AAV9IVC1</accession>
<dbReference type="SUPFAM" id="SSF50978">
    <property type="entry name" value="WD40 repeat-like"/>
    <property type="match status" value="1"/>
</dbReference>
<keyword evidence="17" id="KW-1185">Reference proteome</keyword>
<dbReference type="PANTHER" id="PTHR16047:SF7">
    <property type="entry name" value="E3 UBIQUITIN-PROTEIN LIGASE RFWD3"/>
    <property type="match status" value="1"/>
</dbReference>
<proteinExistence type="predicted"/>
<dbReference type="Pfam" id="PF13639">
    <property type="entry name" value="zf-RING_2"/>
    <property type="match status" value="1"/>
</dbReference>
<evidence type="ECO:0000313" key="16">
    <source>
        <dbReference type="EMBL" id="KAK4536106.1"/>
    </source>
</evidence>
<dbReference type="AlphaFoldDB" id="A0AAV9IVC1"/>
<evidence type="ECO:0000259" key="15">
    <source>
        <dbReference type="PROSITE" id="PS50089"/>
    </source>
</evidence>
<keyword evidence="10" id="KW-0833">Ubl conjugation pathway</keyword>
<dbReference type="GO" id="GO:0016604">
    <property type="term" value="C:nuclear body"/>
    <property type="evidence" value="ECO:0007669"/>
    <property type="project" value="UniProtKB-SubCell"/>
</dbReference>
<sequence>METESAKENARLGNVPSDAAAAAVKDAPRCSEGRPDDVVTAAHCSVCFEVWSTSGPHQLCCLRCGHMFGWSCLERWLRQQRRAAERSCPQCKQRASLADVRLLYVSCTIAAEEERSAMHYSLPQRPQPVRVLAREPCEKEALRRALLQERARRIELERELCRVREALTRPPVAPAREMVGAVAMPAEKEPGVAPAVTAADANASPSSRTRLEIRLVGSVTAGMRNCRVASFHAPTETLLVSTGDVGQAVAAAVDSYGLRRLCLQRPSDASPPTAALHRAPIRDLAAQDALLACVSLDGQMTLVHATSLAVVARVATGRPLWSVAFASPPQPHAIALGTADATVLLYDTRKLDAAVQRYKPAGGCGGAHSLQTLSMGQAGVCVRITEATLQSLSSTQLSGEGDGARQETLWSQSVATPSQCYSMRCRNGYRLASYRGGSGAYHLLAQVNTDGCDAEAVTRANGFVPGPCLDRTDFWMPAADASRAVIFSGDAQHPNAVAYWTAGATSPQHFRGLASTAEAVRSVVCSDAHPLLAVVQSGAVQVLRWRCEDV</sequence>
<keyword evidence="14" id="KW-0479">Metal-binding</keyword>
<dbReference type="SUPFAM" id="SSF57850">
    <property type="entry name" value="RING/U-box"/>
    <property type="match status" value="1"/>
</dbReference>
<dbReference type="SMART" id="SM00184">
    <property type="entry name" value="RING"/>
    <property type="match status" value="1"/>
</dbReference>
<dbReference type="CDD" id="cd16450">
    <property type="entry name" value="mRING-C3HGC3_RFWD3"/>
    <property type="match status" value="1"/>
</dbReference>
<evidence type="ECO:0000256" key="13">
    <source>
        <dbReference type="ARBA" id="ARBA00034306"/>
    </source>
</evidence>
<dbReference type="InterPro" id="IPR056527">
    <property type="entry name" value="WD40_RFWD3"/>
</dbReference>
<dbReference type="GO" id="GO:0008270">
    <property type="term" value="F:zinc ion binding"/>
    <property type="evidence" value="ECO:0007669"/>
    <property type="project" value="UniProtKB-KW"/>
</dbReference>
<keyword evidence="8" id="KW-0677">Repeat</keyword>
<evidence type="ECO:0000256" key="11">
    <source>
        <dbReference type="ARBA" id="ARBA00023204"/>
    </source>
</evidence>
<keyword evidence="14" id="KW-0862">Zinc</keyword>
<dbReference type="EMBL" id="JANCYW010000007">
    <property type="protein sequence ID" value="KAK4536106.1"/>
    <property type="molecule type" value="Genomic_DNA"/>
</dbReference>
<dbReference type="InterPro" id="IPR013083">
    <property type="entry name" value="Znf_RING/FYVE/PHD"/>
</dbReference>
<dbReference type="EC" id="2.3.2.27" evidence="4"/>
<evidence type="ECO:0000256" key="5">
    <source>
        <dbReference type="ARBA" id="ARBA00022490"/>
    </source>
</evidence>
<evidence type="ECO:0000256" key="6">
    <source>
        <dbReference type="ARBA" id="ARBA00022574"/>
    </source>
</evidence>
<protein>
    <recommendedName>
        <fullName evidence="4">RING-type E3 ubiquitin transferase</fullName>
        <ecNumber evidence="4">2.3.2.27</ecNumber>
    </recommendedName>
</protein>
<keyword evidence="9" id="KW-0227">DNA damage</keyword>
<comment type="catalytic activity">
    <reaction evidence="1">
        <text>S-ubiquitinyl-[E2 ubiquitin-conjugating enzyme]-L-cysteine + [acceptor protein]-L-lysine = [E2 ubiquitin-conjugating enzyme]-L-cysteine + N(6)-ubiquitinyl-[acceptor protein]-L-lysine.</text>
        <dbReference type="EC" id="2.3.2.27"/>
    </reaction>
</comment>
<comment type="subcellular location">
    <subcellularLocation>
        <location evidence="2">Cytoplasm</location>
    </subcellularLocation>
    <subcellularLocation>
        <location evidence="13">Nucleus</location>
        <location evidence="13">Nuclear body</location>
    </subcellularLocation>
</comment>
<dbReference type="Gene3D" id="3.30.40.10">
    <property type="entry name" value="Zinc/RING finger domain, C3HC4 (zinc finger)"/>
    <property type="match status" value="1"/>
</dbReference>
<evidence type="ECO:0000256" key="14">
    <source>
        <dbReference type="PROSITE-ProRule" id="PRU00175"/>
    </source>
</evidence>
<dbReference type="PANTHER" id="PTHR16047">
    <property type="entry name" value="RFWD3 PROTEIN"/>
    <property type="match status" value="1"/>
</dbReference>
<evidence type="ECO:0000256" key="12">
    <source>
        <dbReference type="ARBA" id="ARBA00023242"/>
    </source>
</evidence>
<dbReference type="InterPro" id="IPR036322">
    <property type="entry name" value="WD40_repeat_dom_sf"/>
</dbReference>
<dbReference type="GO" id="GO:0005737">
    <property type="term" value="C:cytoplasm"/>
    <property type="evidence" value="ECO:0007669"/>
    <property type="project" value="UniProtKB-SubCell"/>
</dbReference>
<comment type="caution">
    <text evidence="16">The sequence shown here is derived from an EMBL/GenBank/DDBJ whole genome shotgun (WGS) entry which is preliminary data.</text>
</comment>
<gene>
    <name evidence="16" type="ORF">CDCA_CDCA07G2131</name>
</gene>
<dbReference type="InterPro" id="IPR001841">
    <property type="entry name" value="Znf_RING"/>
</dbReference>
<reference evidence="16 17" key="1">
    <citation type="submission" date="2022-07" db="EMBL/GenBank/DDBJ databases">
        <title>Genome-wide signatures of adaptation to extreme environments.</title>
        <authorList>
            <person name="Cho C.H."/>
            <person name="Yoon H.S."/>
        </authorList>
    </citation>
    <scope>NUCLEOTIDE SEQUENCE [LARGE SCALE GENOMIC DNA]</scope>
    <source>
        <strain evidence="16 17">DBV 063 E5</strain>
    </source>
</reference>
<keyword evidence="7" id="KW-0808">Transferase</keyword>
<evidence type="ECO:0000256" key="8">
    <source>
        <dbReference type="ARBA" id="ARBA00022737"/>
    </source>
</evidence>
<dbReference type="Gene3D" id="2.130.10.10">
    <property type="entry name" value="YVTN repeat-like/Quinoprotein amine dehydrogenase"/>
    <property type="match status" value="1"/>
</dbReference>
<organism evidence="16 17">
    <name type="scientific">Cyanidium caldarium</name>
    <name type="common">Red alga</name>
    <dbReference type="NCBI Taxonomy" id="2771"/>
    <lineage>
        <taxon>Eukaryota</taxon>
        <taxon>Rhodophyta</taxon>
        <taxon>Bangiophyceae</taxon>
        <taxon>Cyanidiales</taxon>
        <taxon>Cyanidiaceae</taxon>
        <taxon>Cyanidium</taxon>
    </lineage>
</organism>
<dbReference type="GO" id="GO:0036297">
    <property type="term" value="P:interstrand cross-link repair"/>
    <property type="evidence" value="ECO:0007669"/>
    <property type="project" value="InterPro"/>
</dbReference>
<dbReference type="Pfam" id="PF23419">
    <property type="entry name" value="WD40_RFWD3"/>
    <property type="match status" value="1"/>
</dbReference>
<keyword evidence="5" id="KW-0963">Cytoplasm</keyword>
<evidence type="ECO:0000256" key="10">
    <source>
        <dbReference type="ARBA" id="ARBA00022786"/>
    </source>
</evidence>
<dbReference type="InterPro" id="IPR037381">
    <property type="entry name" value="RFWD3"/>
</dbReference>
<dbReference type="Proteomes" id="UP001301350">
    <property type="component" value="Unassembled WGS sequence"/>
</dbReference>
<feature type="domain" description="RING-type" evidence="15">
    <location>
        <begin position="44"/>
        <end position="92"/>
    </location>
</feature>
<evidence type="ECO:0000256" key="4">
    <source>
        <dbReference type="ARBA" id="ARBA00012483"/>
    </source>
</evidence>
<name>A0AAV9IVC1_CYACA</name>
<evidence type="ECO:0000256" key="1">
    <source>
        <dbReference type="ARBA" id="ARBA00000900"/>
    </source>
</evidence>
<evidence type="ECO:0000256" key="3">
    <source>
        <dbReference type="ARBA" id="ARBA00004906"/>
    </source>
</evidence>
<keyword evidence="14" id="KW-0863">Zinc-finger</keyword>
<evidence type="ECO:0000313" key="17">
    <source>
        <dbReference type="Proteomes" id="UP001301350"/>
    </source>
</evidence>
<keyword evidence="6" id="KW-0853">WD repeat</keyword>
<evidence type="ECO:0000256" key="2">
    <source>
        <dbReference type="ARBA" id="ARBA00004496"/>
    </source>
</evidence>